<keyword evidence="16" id="KW-0067">ATP-binding</keyword>
<dbReference type="GO" id="GO:0005694">
    <property type="term" value="C:chromosome"/>
    <property type="evidence" value="ECO:0007669"/>
    <property type="project" value="UniProtKB-SubCell"/>
</dbReference>
<dbReference type="Pfam" id="PF00270">
    <property type="entry name" value="DEAD"/>
    <property type="match status" value="1"/>
</dbReference>
<evidence type="ECO:0000313" key="31">
    <source>
        <dbReference type="Proteomes" id="UP000515129"/>
    </source>
</evidence>
<evidence type="ECO:0000256" key="23">
    <source>
        <dbReference type="ARBA" id="ARBA00048173"/>
    </source>
</evidence>
<comment type="similarity">
    <text evidence="4">Belongs to the DNA polymerase type-A family.</text>
</comment>
<evidence type="ECO:0000256" key="17">
    <source>
        <dbReference type="ARBA" id="ARBA00022932"/>
    </source>
</evidence>
<evidence type="ECO:0000256" key="18">
    <source>
        <dbReference type="ARBA" id="ARBA00022990"/>
    </source>
</evidence>
<dbReference type="PROSITE" id="PS00447">
    <property type="entry name" value="DNA_POLYMERASE_A"/>
    <property type="match status" value="1"/>
</dbReference>
<dbReference type="InterPro" id="IPR014001">
    <property type="entry name" value="Helicase_ATP-bd"/>
</dbReference>
<dbReference type="SUPFAM" id="SSF158702">
    <property type="entry name" value="Sec63 N-terminal domain-like"/>
    <property type="match status" value="1"/>
</dbReference>
<dbReference type="InterPro" id="IPR019760">
    <property type="entry name" value="DNA-dir_DNA_pol_A_CS"/>
</dbReference>
<comment type="cofactor">
    <cofactor evidence="1">
        <name>Mg(2+)</name>
        <dbReference type="ChEBI" id="CHEBI:18420"/>
    </cofactor>
</comment>
<dbReference type="PROSITE" id="PS51194">
    <property type="entry name" value="HELICASE_CTER"/>
    <property type="match status" value="1"/>
</dbReference>
<dbReference type="InterPro" id="IPR046931">
    <property type="entry name" value="HTH_61"/>
</dbReference>
<dbReference type="Pfam" id="PF21099">
    <property type="entry name" value="POLQ_helical"/>
    <property type="match status" value="1"/>
</dbReference>
<evidence type="ECO:0000256" key="24">
    <source>
        <dbReference type="ARBA" id="ARBA00049244"/>
    </source>
</evidence>
<feature type="region of interest" description="Disordered" evidence="28">
    <location>
        <begin position="1514"/>
        <end position="1542"/>
    </location>
</feature>
<dbReference type="GeneID" id="113038604"/>
<feature type="domain" description="Helicase C-terminal" evidence="30">
    <location>
        <begin position="541"/>
        <end position="745"/>
    </location>
</feature>
<evidence type="ECO:0000256" key="15">
    <source>
        <dbReference type="ARBA" id="ARBA00022806"/>
    </source>
</evidence>
<keyword evidence="17" id="KW-0239">DNA-directed DNA polymerase</keyword>
<gene>
    <name evidence="32" type="primary">polq</name>
</gene>
<proteinExistence type="inferred from homology"/>
<evidence type="ECO:0000256" key="28">
    <source>
        <dbReference type="SAM" id="MobiDB-lite"/>
    </source>
</evidence>
<evidence type="ECO:0000256" key="20">
    <source>
        <dbReference type="ARBA" id="ARBA00023242"/>
    </source>
</evidence>
<organism evidence="31 32">
    <name type="scientific">Carassius auratus</name>
    <name type="common">Goldfish</name>
    <dbReference type="NCBI Taxonomy" id="7957"/>
    <lineage>
        <taxon>Eukaryota</taxon>
        <taxon>Metazoa</taxon>
        <taxon>Chordata</taxon>
        <taxon>Craniata</taxon>
        <taxon>Vertebrata</taxon>
        <taxon>Euteleostomi</taxon>
        <taxon>Actinopterygii</taxon>
        <taxon>Neopterygii</taxon>
        <taxon>Teleostei</taxon>
        <taxon>Ostariophysi</taxon>
        <taxon>Cypriniformes</taxon>
        <taxon>Cyprinidae</taxon>
        <taxon>Cyprininae</taxon>
        <taxon>Carassius</taxon>
    </lineage>
</organism>
<protein>
    <recommendedName>
        <fullName evidence="26">DNA polymerase theta</fullName>
        <ecNumber evidence="6">2.7.7.49</ecNumber>
        <ecNumber evidence="5">2.7.7.7</ecNumber>
        <ecNumber evidence="7">3.6.4.12</ecNumber>
    </recommendedName>
    <alternativeName>
        <fullName evidence="27">DNA polymerase eta</fullName>
    </alternativeName>
</protein>
<dbReference type="PRINTS" id="PR00868">
    <property type="entry name" value="DNAPOLI"/>
</dbReference>
<reference evidence="32" key="1">
    <citation type="submission" date="2025-08" db="UniProtKB">
        <authorList>
            <consortium name="RefSeq"/>
        </authorList>
    </citation>
    <scope>IDENTIFICATION</scope>
    <source>
        <strain evidence="32">Wakin</strain>
        <tissue evidence="32">Muscle</tissue>
    </source>
</reference>
<keyword evidence="8" id="KW-0158">Chromosome</keyword>
<dbReference type="RefSeq" id="XP_026051945.1">
    <property type="nucleotide sequence ID" value="XM_026196160.1"/>
</dbReference>
<dbReference type="GO" id="GO:0003678">
    <property type="term" value="F:DNA helicase activity"/>
    <property type="evidence" value="ECO:0007669"/>
    <property type="project" value="UniProtKB-EC"/>
</dbReference>
<evidence type="ECO:0000256" key="25">
    <source>
        <dbReference type="ARBA" id="ARBA00062978"/>
    </source>
</evidence>
<evidence type="ECO:0000256" key="1">
    <source>
        <dbReference type="ARBA" id="ARBA00001946"/>
    </source>
</evidence>
<dbReference type="FunFam" id="3.40.50.300:FF:000885">
    <property type="entry name" value="DNA polymerase theta"/>
    <property type="match status" value="1"/>
</dbReference>
<dbReference type="PROSITE" id="PS51192">
    <property type="entry name" value="HELICASE_ATP_BIND_1"/>
    <property type="match status" value="1"/>
</dbReference>
<dbReference type="Gene3D" id="3.40.50.300">
    <property type="entry name" value="P-loop containing nucleotide triphosphate hydrolases"/>
    <property type="match status" value="2"/>
</dbReference>
<dbReference type="GO" id="GO:0003887">
    <property type="term" value="F:DNA-directed DNA polymerase activity"/>
    <property type="evidence" value="ECO:0007669"/>
    <property type="project" value="UniProtKB-KW"/>
</dbReference>
<comment type="subcellular location">
    <subcellularLocation>
        <location evidence="3">Chromosome</location>
    </subcellularLocation>
    <subcellularLocation>
        <location evidence="2">Nucleus</location>
    </subcellularLocation>
</comment>
<keyword evidence="14" id="KW-0378">Hydrolase</keyword>
<evidence type="ECO:0000256" key="9">
    <source>
        <dbReference type="ARBA" id="ARBA00022553"/>
    </source>
</evidence>
<dbReference type="PANTHER" id="PTHR10133">
    <property type="entry name" value="DNA POLYMERASE I"/>
    <property type="match status" value="1"/>
</dbReference>
<evidence type="ECO:0000256" key="22">
    <source>
        <dbReference type="ARBA" id="ARBA00047995"/>
    </source>
</evidence>
<dbReference type="GO" id="GO:0006261">
    <property type="term" value="P:DNA-templated DNA replication"/>
    <property type="evidence" value="ECO:0007669"/>
    <property type="project" value="InterPro"/>
</dbReference>
<keyword evidence="15" id="KW-0347">Helicase</keyword>
<evidence type="ECO:0000259" key="30">
    <source>
        <dbReference type="PROSITE" id="PS51194"/>
    </source>
</evidence>
<feature type="compositionally biased region" description="Basic and acidic residues" evidence="28">
    <location>
        <begin position="1526"/>
        <end position="1535"/>
    </location>
</feature>
<dbReference type="GO" id="GO:0003964">
    <property type="term" value="F:RNA-directed DNA polymerase activity"/>
    <property type="evidence" value="ECO:0007669"/>
    <property type="project" value="UniProtKB-EC"/>
</dbReference>
<dbReference type="SUPFAM" id="SSF52540">
    <property type="entry name" value="P-loop containing nucleoside triphosphate hydrolases"/>
    <property type="match status" value="1"/>
</dbReference>
<keyword evidence="18" id="KW-0007">Acetylation</keyword>
<dbReference type="InterPro" id="IPR048960">
    <property type="entry name" value="POLQ-like_helical"/>
</dbReference>
<dbReference type="CDD" id="cd08638">
    <property type="entry name" value="DNA_pol_A_theta"/>
    <property type="match status" value="1"/>
</dbReference>
<feature type="compositionally biased region" description="Basic and acidic residues" evidence="28">
    <location>
        <begin position="47"/>
        <end position="59"/>
    </location>
</feature>
<evidence type="ECO:0000256" key="26">
    <source>
        <dbReference type="ARBA" id="ARBA00074669"/>
    </source>
</evidence>
<feature type="region of interest" description="Disordered" evidence="28">
    <location>
        <begin position="1122"/>
        <end position="1146"/>
    </location>
</feature>
<evidence type="ECO:0000256" key="6">
    <source>
        <dbReference type="ARBA" id="ARBA00012493"/>
    </source>
</evidence>
<evidence type="ECO:0000256" key="27">
    <source>
        <dbReference type="ARBA" id="ARBA00078930"/>
    </source>
</evidence>
<dbReference type="InterPro" id="IPR043502">
    <property type="entry name" value="DNA/RNA_pol_sf"/>
</dbReference>
<dbReference type="CDD" id="cd18026">
    <property type="entry name" value="DEXHc_POLQ-like"/>
    <property type="match status" value="1"/>
</dbReference>
<evidence type="ECO:0000256" key="8">
    <source>
        <dbReference type="ARBA" id="ARBA00022454"/>
    </source>
</evidence>
<sequence length="2623" mass="291264">MTTSTTRKIYLGQHRIVKTKGLIIADEKPHRQSSRLHQACSSATDISENRRYNEPKENQNKQWMAGDPTLAMDVEILQAIDELGPEVLKFKKDENFQQTESASLKKTSEFPQNICEQQVQNGENINPSSPGSALSPTERRRTRTQAKKENDWRDLAQKLLFSETKMTEAGGRARGHEIKCDKEYSSPQKIINSMKKTPKVANSKQKLNFRRDTSPNDSLSTSKDYILFSPTHMAAAKERSMLHQQRSMKNLSVSVLTPPPGLDLSVLGDATLPDAAQSIHMGRPADQSDKLLLSNWGLPNLVLEKYQSLGVQRMFEWQAECLTLGKVLEGQNLVYSAPTSAGKTLVSELLILKRVLETRQKAMFILPFVSVAREKMFYLQNVFQEAGVRVEGYMGNTSAAGGFSALDVAVCTIEKANGLINRLIEEDKLNLLGIVVVDELHMVGDSGRGYLLELLLTKIQYIGQKNTARGSVQNASAGVQIVGMSATLPNLDLLAHWLNAELYSTNYRPVPLMEWVKIGTNVYDGSMNLIRQFTPALPVKGDDDHIVSLCFETVQDGHSALLFCPSKNWCEKLADSIGREFYNLHHKEMQSGSGVQSISLNQEGLQDVVAQLKRAPAGLDQVLQRTVPWGVAFHHAGLTFDERDILEGAFRQGYIRVLAATSTLSSGVNLPARRVIIRTPVFNGHLLDILTYKQMVGRAGRKGVDTIGESVLVCKEAERAKGISLIQGTLKPISSCLVKREGEGVTTSMLRAILEIIVGGVASSPQDVRMYASCTLLAASIAAEQPREEEAETEARNKGAIEACIEWLMDNEFIHIQTEGDVERYCPTHLGSATLSSSLSPPEALGIFADLQRAMKGFVLENDLHILYQITPVYVDWTTIDWYQFFCLWEQLPSAMKRVAEMVGIQEGFLARSVGGKLIAKTEKQRRQMAIHKRFFTTLVLHELISEEPLGAVAKKYGCSRGQLQSLQQSASTYAGMVTVFCNRLGWHNLELLLSQFQSRLSFGVQRELCDLVRISLLNAQRARTLHSSGFVTVAEVARADVPELEKALRKAIPFKSSRQAVDESEAEAQERKSMRCIWVSGKKALTEREAAQQIVAEAQLLLQQDLALLGVEWNPASLATKTQLDSHSTEESANEKPLPSMSRCPELEEGQNITNVDKQKLLVGENSDSCSHPPLRTLEITTNSEKPVDIDSGVSSADCQPAKKCEQQSSTLHKVLKSINAKDKGCQNTQTAESSDCSSKSLQKKIGHNTCIKSACNSGSDHRVSPVSKRRRMDVVDADALPTVSESKTPPLISKDPKLISNVEELCFNKPETDCKIDKDKVNIQPFTAGLNQVIESKTHSYDPKKGGETQNVTAKKCTSKTKHLTQNKKRETVTHSFGTTSSRDETVQVKHDLVCCSVKLSKLSSPDLYTNGMEEFGDSFQLDTQTEKMLQGDDGIGNLNILKESNKHVDSESERKVINKSSFLENVNQDQNKDPVNGLSPHKIGLATEFKPKYNISLTDSQLENILNYSNQVTEEESSSNKPAEQRENHESSDQITDNSFNRSSSFLFDSLYDNSILDAMEEAAMDRDNEEEQVVEARANSNASSPELIPERRDAVSTEDLEAIQWGESSFNLSEWGDSLLIGEQYLDKINSAVKAGDGPRLGAEKPSYTDDIVSELHVSQSNEPLSRVSAERRQLNSSSFHISPGMQDIFDKWSDQFLTLSEIPGQSNSTVVEPNAAAAVVEKAVASVTNSGIYQGGPRNSKTEDFVLVPAKPVTHNDLIPPTPVSEPVTPRVKMTTSAIQSPLNVTKHRSELDPNSISSSQKVYQSCLRTNTASDLDMSLADEGFMRLSQCQSLPASNSCSPETFSIIDVASDIRLFHTFIKEWKTKDRFSFALACEKIDNTSVQTETVIGGKFKKPTTPVRKRKDGFFLKGYEDLVVIGISVCWGSKDAYFVSLQKELSDTDISASLAPPPLDETLTVEERLKQIKCCLGKESVIVSYDFIHVYKTLLLACELAMRGTFEDPKIACWLLDSSSKERTLHNMVSSFATEDLLMLEGISPGQGVQSLGIYGDSSQPGRYRAAVESVLVFRVMTQLNCLLEKDGFLDVFRKVEMPTQYCLALLELNGIGFSVAECEAQKHVMQAKLSALESQAYQLAGHSFSLTSPEDVAEVLFLELKLPPNGDLNALKNKKTLGYTRRAGARIKLSKQFSTTKDVLEKLKPLHQLPSVILEWRRITNALTKVVFPLQREKKWHSLLKMDRIHPVSQSHTATGRVSFTEPNIQNVPKDFEIQMPTLIEESQPSQNGASKTWGKRLKMNRQLAPLLKVSDESPEKGMPFSVSMRHAFVPFSGGLILAADYSQLELRILAHLSRDRRLLHVLNSGEDVFKSIAAEWKMVDPASVDDNMRQQAKQICYGIIYGMGAKSLGEQMGIDENDAACYIETFKSRYTGIQNFLRETVQKCGKNGYVQTLLGRKRFLPGIKDTNVYIKSHAERQAVNTTVQGSAADIVKLATINIQRRLEAAFPGVPTSHQHPPIRLSGRHRNQCRPSRGGFFILQLHDELIYEVAEEDVIQVIGKTSLIIACTLDCKQSSVVISLTVMFLQVAQIMKREMESVVKLYVKLRVKVKVGPSWGKLQDLDI</sequence>
<dbReference type="EC" id="3.6.4.12" evidence="7"/>
<dbReference type="FunFam" id="3.30.420.10:FF:000259">
    <property type="entry name" value="Polymerase (DNA directed), theta"/>
    <property type="match status" value="1"/>
</dbReference>
<dbReference type="EC" id="2.7.7.7" evidence="5"/>
<evidence type="ECO:0000256" key="5">
    <source>
        <dbReference type="ARBA" id="ARBA00012417"/>
    </source>
</evidence>
<dbReference type="SMART" id="SM00490">
    <property type="entry name" value="HELICc"/>
    <property type="match status" value="1"/>
</dbReference>
<evidence type="ECO:0000256" key="21">
    <source>
        <dbReference type="ARBA" id="ARBA00023268"/>
    </source>
</evidence>
<dbReference type="KEGG" id="caua:113038604"/>
<dbReference type="Gene3D" id="3.30.420.10">
    <property type="entry name" value="Ribonuclease H-like superfamily/Ribonuclease H"/>
    <property type="match status" value="1"/>
</dbReference>
<feature type="region of interest" description="Disordered" evidence="28">
    <location>
        <begin position="28"/>
        <end position="63"/>
    </location>
</feature>
<evidence type="ECO:0000313" key="32">
    <source>
        <dbReference type="RefSeq" id="XP_026051945.1"/>
    </source>
</evidence>
<dbReference type="OrthoDB" id="2320933at2759"/>
<evidence type="ECO:0000256" key="4">
    <source>
        <dbReference type="ARBA" id="ARBA00007705"/>
    </source>
</evidence>
<dbReference type="InterPro" id="IPR036397">
    <property type="entry name" value="RNaseH_sf"/>
</dbReference>
<feature type="domain" description="Helicase ATP-binding" evidence="29">
    <location>
        <begin position="324"/>
        <end position="506"/>
    </location>
</feature>
<comment type="catalytic activity">
    <reaction evidence="22">
        <text>ATP + H2O = ADP + phosphate + H(+)</text>
        <dbReference type="Rhea" id="RHEA:13065"/>
        <dbReference type="ChEBI" id="CHEBI:15377"/>
        <dbReference type="ChEBI" id="CHEBI:15378"/>
        <dbReference type="ChEBI" id="CHEBI:30616"/>
        <dbReference type="ChEBI" id="CHEBI:43474"/>
        <dbReference type="ChEBI" id="CHEBI:456216"/>
        <dbReference type="EC" id="3.6.4.12"/>
    </reaction>
</comment>
<dbReference type="GO" id="GO:2000042">
    <property type="term" value="P:negative regulation of double-strand break repair via homologous recombination"/>
    <property type="evidence" value="ECO:0007669"/>
    <property type="project" value="UniProtKB-ARBA"/>
</dbReference>
<feature type="compositionally biased region" description="Basic residues" evidence="28">
    <location>
        <begin position="1359"/>
        <end position="1369"/>
    </location>
</feature>
<keyword evidence="10" id="KW-0808">Transferase</keyword>
<keyword evidence="13" id="KW-0227">DNA damage</keyword>
<dbReference type="Pfam" id="PF20470">
    <property type="entry name" value="HTH_61"/>
    <property type="match status" value="1"/>
</dbReference>
<evidence type="ECO:0000256" key="16">
    <source>
        <dbReference type="ARBA" id="ARBA00022840"/>
    </source>
</evidence>
<keyword evidence="19" id="KW-0234">DNA repair</keyword>
<keyword evidence="31" id="KW-1185">Reference proteome</keyword>
<dbReference type="Pfam" id="PF00476">
    <property type="entry name" value="DNA_pol_A"/>
    <property type="match status" value="1"/>
</dbReference>
<dbReference type="FunFam" id="1.20.1060.10:FF:000002">
    <property type="entry name" value="Polymerase (DNA directed), theta"/>
    <property type="match status" value="1"/>
</dbReference>
<dbReference type="CTD" id="10721"/>
<dbReference type="FunFam" id="3.40.50.300:FF:000753">
    <property type="entry name" value="Polymerase (DNA directed), theta"/>
    <property type="match status" value="1"/>
</dbReference>
<name>A0A6P6IW25_CARAU</name>
<comment type="catalytic activity">
    <reaction evidence="24">
        <text>DNA(n) + a 2'-deoxyribonucleoside 5'-triphosphate = DNA(n+1) + diphosphate</text>
        <dbReference type="Rhea" id="RHEA:22508"/>
        <dbReference type="Rhea" id="RHEA-COMP:17339"/>
        <dbReference type="Rhea" id="RHEA-COMP:17340"/>
        <dbReference type="ChEBI" id="CHEBI:33019"/>
        <dbReference type="ChEBI" id="CHEBI:61560"/>
        <dbReference type="ChEBI" id="CHEBI:173112"/>
        <dbReference type="EC" id="2.7.7.7"/>
    </reaction>
</comment>
<evidence type="ECO:0000256" key="7">
    <source>
        <dbReference type="ARBA" id="ARBA00012551"/>
    </source>
</evidence>
<dbReference type="Gene3D" id="1.20.1060.10">
    <property type="entry name" value="Taq DNA Polymerase, Chain T, domain 4"/>
    <property type="match status" value="1"/>
</dbReference>
<evidence type="ECO:0000256" key="3">
    <source>
        <dbReference type="ARBA" id="ARBA00004286"/>
    </source>
</evidence>
<evidence type="ECO:0000256" key="2">
    <source>
        <dbReference type="ARBA" id="ARBA00004123"/>
    </source>
</evidence>
<evidence type="ECO:0000256" key="12">
    <source>
        <dbReference type="ARBA" id="ARBA00022741"/>
    </source>
</evidence>
<keyword evidence="20" id="KW-0539">Nucleus</keyword>
<evidence type="ECO:0000256" key="14">
    <source>
        <dbReference type="ARBA" id="ARBA00022801"/>
    </source>
</evidence>
<dbReference type="InterPro" id="IPR002298">
    <property type="entry name" value="DNA_polymerase_A"/>
</dbReference>
<evidence type="ECO:0000256" key="13">
    <source>
        <dbReference type="ARBA" id="ARBA00022763"/>
    </source>
</evidence>
<dbReference type="FunFam" id="1.10.150.20:FF:000036">
    <property type="entry name" value="Polymerase (DNA directed), theta"/>
    <property type="match status" value="1"/>
</dbReference>
<dbReference type="PANTHER" id="PTHR10133:SF62">
    <property type="entry name" value="DNA POLYMERASE THETA"/>
    <property type="match status" value="1"/>
</dbReference>
<evidence type="ECO:0000259" key="29">
    <source>
        <dbReference type="PROSITE" id="PS51192"/>
    </source>
</evidence>
<dbReference type="FunFam" id="1.10.3380.20:FF:000001">
    <property type="entry name" value="DNA polymerase theta"/>
    <property type="match status" value="1"/>
</dbReference>
<dbReference type="Gene3D" id="1.10.150.20">
    <property type="entry name" value="5' to 3' exonuclease, C-terminal subdomain"/>
    <property type="match status" value="1"/>
</dbReference>
<keyword evidence="11" id="KW-0548">Nucleotidyltransferase</keyword>
<dbReference type="Pfam" id="PF00271">
    <property type="entry name" value="Helicase_C"/>
    <property type="match status" value="1"/>
</dbReference>
<keyword evidence="9" id="KW-0597">Phosphoprotein</keyword>
<comment type="subunit">
    <text evidence="25">Homomultimer; forms homodimers and homotetramers. Interacts with RAD51. Interacts with ORC2 and ORC4. Interacts with RHNO1; interaction takes place during mitosis and promotes POLQ recruitment to DNA damage sites. Interacts (when phosphorylated) with TOPBP1 (via BRCT domains 7 and 8); promoting POLQ recruitment to DNA damage sites.</text>
</comment>
<evidence type="ECO:0000256" key="10">
    <source>
        <dbReference type="ARBA" id="ARBA00022679"/>
    </source>
</evidence>
<dbReference type="SMART" id="SM00487">
    <property type="entry name" value="DEXDc"/>
    <property type="match status" value="1"/>
</dbReference>
<dbReference type="EC" id="2.7.7.49" evidence="6"/>
<dbReference type="GO" id="GO:0016787">
    <property type="term" value="F:hydrolase activity"/>
    <property type="evidence" value="ECO:0007669"/>
    <property type="project" value="UniProtKB-KW"/>
</dbReference>
<dbReference type="CDD" id="cd18795">
    <property type="entry name" value="SF2_C_Ski2"/>
    <property type="match status" value="1"/>
</dbReference>
<accession>A0A6P6IW25</accession>
<dbReference type="SUPFAM" id="SSF56672">
    <property type="entry name" value="DNA/RNA polymerases"/>
    <property type="match status" value="1"/>
</dbReference>
<dbReference type="GO" id="GO:0005634">
    <property type="term" value="C:nucleus"/>
    <property type="evidence" value="ECO:0007669"/>
    <property type="project" value="UniProtKB-SubCell"/>
</dbReference>
<dbReference type="InterPro" id="IPR011545">
    <property type="entry name" value="DEAD/DEAH_box_helicase_dom"/>
</dbReference>
<dbReference type="InterPro" id="IPR001650">
    <property type="entry name" value="Helicase_C-like"/>
</dbReference>
<feature type="compositionally biased region" description="Polar residues" evidence="28">
    <location>
        <begin position="35"/>
        <end position="46"/>
    </location>
</feature>
<dbReference type="SMART" id="SM00482">
    <property type="entry name" value="POLAc"/>
    <property type="match status" value="1"/>
</dbReference>
<feature type="region of interest" description="Disordered" evidence="28">
    <location>
        <begin position="1341"/>
        <end position="1374"/>
    </location>
</feature>
<dbReference type="InterPro" id="IPR001098">
    <property type="entry name" value="DNA-dir_DNA_pol_A_palm_dom"/>
</dbReference>
<dbReference type="GO" id="GO:0005524">
    <property type="term" value="F:ATP binding"/>
    <property type="evidence" value="ECO:0007669"/>
    <property type="project" value="UniProtKB-KW"/>
</dbReference>
<dbReference type="GO" id="GO:0003677">
    <property type="term" value="F:DNA binding"/>
    <property type="evidence" value="ECO:0007669"/>
    <property type="project" value="InterPro"/>
</dbReference>
<evidence type="ECO:0000256" key="19">
    <source>
        <dbReference type="ARBA" id="ARBA00023204"/>
    </source>
</evidence>
<evidence type="ECO:0000256" key="11">
    <source>
        <dbReference type="ARBA" id="ARBA00022695"/>
    </source>
</evidence>
<feature type="region of interest" description="Disordered" evidence="28">
    <location>
        <begin position="119"/>
        <end position="151"/>
    </location>
</feature>
<dbReference type="Proteomes" id="UP000515129">
    <property type="component" value="Chromosome 21"/>
</dbReference>
<keyword evidence="21" id="KW-0511">Multifunctional enzyme</keyword>
<dbReference type="Gene3D" id="3.30.70.370">
    <property type="match status" value="1"/>
</dbReference>
<comment type="catalytic activity">
    <reaction evidence="23">
        <text>DNA(n) + a 2'-deoxyribonucleoside 5'-triphosphate = DNA(n+1) + diphosphate</text>
        <dbReference type="Rhea" id="RHEA:22508"/>
        <dbReference type="Rhea" id="RHEA-COMP:17339"/>
        <dbReference type="Rhea" id="RHEA-COMP:17340"/>
        <dbReference type="ChEBI" id="CHEBI:33019"/>
        <dbReference type="ChEBI" id="CHEBI:61560"/>
        <dbReference type="ChEBI" id="CHEBI:173112"/>
        <dbReference type="EC" id="2.7.7.49"/>
    </reaction>
</comment>
<keyword evidence="12" id="KW-0547">Nucleotide-binding</keyword>
<dbReference type="GO" id="GO:0097681">
    <property type="term" value="P:double-strand break repair via alternative nonhomologous end joining"/>
    <property type="evidence" value="ECO:0007669"/>
    <property type="project" value="TreeGrafter"/>
</dbReference>
<feature type="compositionally biased region" description="Polar residues" evidence="28">
    <location>
        <begin position="119"/>
        <end position="135"/>
    </location>
</feature>
<dbReference type="InterPro" id="IPR027417">
    <property type="entry name" value="P-loop_NTPase"/>
</dbReference>
<dbReference type="Gene3D" id="1.10.3380.20">
    <property type="match status" value="1"/>
</dbReference>